<sequence length="150" mass="16579">MKKILSVLATGALGLSLLAPTASFAADTVSKTEVENNKPGIHRAFKQNLADHKRPEMKLDDATKAKLTEIREKVKVGELTKEQAKAEIEGLGIKFPDHKKPEMKIDEATKAKLTEIREKVKAGELTKEQAKTQMEELGIKNFGPGKNFKK</sequence>
<dbReference type="EMBL" id="FWWT01000008">
    <property type="protein sequence ID" value="SMB82923.1"/>
    <property type="molecule type" value="Genomic_DNA"/>
</dbReference>
<evidence type="ECO:0008006" key="4">
    <source>
        <dbReference type="Google" id="ProtNLM"/>
    </source>
</evidence>
<dbReference type="RefSeq" id="WP_084052226.1">
    <property type="nucleotide sequence ID" value="NZ_FWWT01000008.1"/>
</dbReference>
<gene>
    <name evidence="2" type="ORF">SAMN00017405_0980</name>
</gene>
<dbReference type="AlphaFoldDB" id="A0A1W1UPG7"/>
<organism evidence="2 3">
    <name type="scientific">Desulfonispora thiosulfatigenes DSM 11270</name>
    <dbReference type="NCBI Taxonomy" id="656914"/>
    <lineage>
        <taxon>Bacteria</taxon>
        <taxon>Bacillati</taxon>
        <taxon>Bacillota</taxon>
        <taxon>Clostridia</taxon>
        <taxon>Eubacteriales</taxon>
        <taxon>Peptococcaceae</taxon>
        <taxon>Desulfonispora</taxon>
    </lineage>
</organism>
<dbReference type="Proteomes" id="UP000192731">
    <property type="component" value="Unassembled WGS sequence"/>
</dbReference>
<dbReference type="OrthoDB" id="2941987at2"/>
<evidence type="ECO:0000313" key="3">
    <source>
        <dbReference type="Proteomes" id="UP000192731"/>
    </source>
</evidence>
<evidence type="ECO:0000313" key="2">
    <source>
        <dbReference type="EMBL" id="SMB82923.1"/>
    </source>
</evidence>
<proteinExistence type="predicted"/>
<dbReference type="STRING" id="656914.SAMN00017405_0980"/>
<protein>
    <recommendedName>
        <fullName evidence="4">Short C-terminal domain-containing protein</fullName>
    </recommendedName>
</protein>
<feature type="signal peptide" evidence="1">
    <location>
        <begin position="1"/>
        <end position="25"/>
    </location>
</feature>
<reference evidence="2 3" key="1">
    <citation type="submission" date="2017-04" db="EMBL/GenBank/DDBJ databases">
        <authorList>
            <person name="Afonso C.L."/>
            <person name="Miller P.J."/>
            <person name="Scott M.A."/>
            <person name="Spackman E."/>
            <person name="Goraichik I."/>
            <person name="Dimitrov K.M."/>
            <person name="Suarez D.L."/>
            <person name="Swayne D.E."/>
        </authorList>
    </citation>
    <scope>NUCLEOTIDE SEQUENCE [LARGE SCALE GENOMIC DNA]</scope>
    <source>
        <strain evidence="2 3">DSM 11270</strain>
    </source>
</reference>
<keyword evidence="3" id="KW-1185">Reference proteome</keyword>
<keyword evidence="1" id="KW-0732">Signal</keyword>
<feature type="chain" id="PRO_5010719841" description="Short C-terminal domain-containing protein" evidence="1">
    <location>
        <begin position="26"/>
        <end position="150"/>
    </location>
</feature>
<name>A0A1W1UPG7_DESTI</name>
<evidence type="ECO:0000256" key="1">
    <source>
        <dbReference type="SAM" id="SignalP"/>
    </source>
</evidence>
<accession>A0A1W1UPG7</accession>